<sequence length="335" mass="39438">MSEFITNDTLSDLHQKKQNAIDALDFETAEYYYNEIQNRISQRAQSQIDEIHYETIRQLQIIQRVHKQLLEDLVEEKRKSDARLYTKYQVLFEQTQDDHIEQLMNLEKDRGITLLEESEREIPEQIELLNRAKQEAFLSRFEKAKQLRQEARDFGEAELERRRVDVEKHFQDLKDKMLVRHQKEMNEITELHEEEIKKLKESSDFQNQEAKRKLREEVDLLKDRATVRIKAVTANDLTKKAGIDTLMNEIDNSMKEYNLMPTIVPKLTKSEQMRLTTLCPTNAAMNSISGNTEEVVKRALTATTAKRTYRTGLKHPTHNSTRLLTRAYTATVGKR</sequence>
<dbReference type="EMBL" id="JAPFFF010000031">
    <property type="protein sequence ID" value="KAK8844930.1"/>
    <property type="molecule type" value="Genomic_DNA"/>
</dbReference>
<gene>
    <name evidence="2" type="ORF">M9Y10_021103</name>
</gene>
<dbReference type="Proteomes" id="UP001470230">
    <property type="component" value="Unassembled WGS sequence"/>
</dbReference>
<reference evidence="2 3" key="1">
    <citation type="submission" date="2024-04" db="EMBL/GenBank/DDBJ databases">
        <title>Tritrichomonas musculus Genome.</title>
        <authorList>
            <person name="Alves-Ferreira E."/>
            <person name="Grigg M."/>
            <person name="Lorenzi H."/>
            <person name="Galac M."/>
        </authorList>
    </citation>
    <scope>NUCLEOTIDE SEQUENCE [LARGE SCALE GENOMIC DNA]</scope>
    <source>
        <strain evidence="2 3">EAF2021</strain>
    </source>
</reference>
<keyword evidence="1" id="KW-0175">Coiled coil</keyword>
<evidence type="ECO:0000313" key="3">
    <source>
        <dbReference type="Proteomes" id="UP001470230"/>
    </source>
</evidence>
<accession>A0ABR2HD03</accession>
<organism evidence="2 3">
    <name type="scientific">Tritrichomonas musculus</name>
    <dbReference type="NCBI Taxonomy" id="1915356"/>
    <lineage>
        <taxon>Eukaryota</taxon>
        <taxon>Metamonada</taxon>
        <taxon>Parabasalia</taxon>
        <taxon>Tritrichomonadida</taxon>
        <taxon>Tritrichomonadidae</taxon>
        <taxon>Tritrichomonas</taxon>
    </lineage>
</organism>
<evidence type="ECO:0000313" key="2">
    <source>
        <dbReference type="EMBL" id="KAK8844930.1"/>
    </source>
</evidence>
<name>A0ABR2HD03_9EUKA</name>
<keyword evidence="3" id="KW-1185">Reference proteome</keyword>
<feature type="coiled-coil region" evidence="1">
    <location>
        <begin position="115"/>
        <end position="216"/>
    </location>
</feature>
<protein>
    <submittedName>
        <fullName evidence="2">Uncharacterized protein</fullName>
    </submittedName>
</protein>
<proteinExistence type="predicted"/>
<evidence type="ECO:0000256" key="1">
    <source>
        <dbReference type="SAM" id="Coils"/>
    </source>
</evidence>
<comment type="caution">
    <text evidence="2">The sequence shown here is derived from an EMBL/GenBank/DDBJ whole genome shotgun (WGS) entry which is preliminary data.</text>
</comment>